<dbReference type="InterPro" id="IPR006015">
    <property type="entry name" value="Universal_stress_UspA"/>
</dbReference>
<name>A0A1I3A235_9SPHI</name>
<dbReference type="STRING" id="414048.SAMN04489864_112100"/>
<dbReference type="CDD" id="cd00293">
    <property type="entry name" value="USP-like"/>
    <property type="match status" value="1"/>
</dbReference>
<keyword evidence="4" id="KW-1185">Reference proteome</keyword>
<dbReference type="InterPro" id="IPR014729">
    <property type="entry name" value="Rossmann-like_a/b/a_fold"/>
</dbReference>
<evidence type="ECO:0000313" key="3">
    <source>
        <dbReference type="EMBL" id="SFH43975.1"/>
    </source>
</evidence>
<dbReference type="InterPro" id="IPR006016">
    <property type="entry name" value="UspA"/>
</dbReference>
<proteinExistence type="inferred from homology"/>
<dbReference type="PANTHER" id="PTHR46268:SF25">
    <property type="entry name" value="USPA DOMAIN PROTEIN"/>
    <property type="match status" value="1"/>
</dbReference>
<dbReference type="PRINTS" id="PR01438">
    <property type="entry name" value="UNVRSLSTRESS"/>
</dbReference>
<feature type="domain" description="UspA" evidence="2">
    <location>
        <begin position="1"/>
        <end position="147"/>
    </location>
</feature>
<sequence>MKKILVPIDYSTYADNAVYYAIQIAKKIGADIHLFHALEHELIPTAGIMMWPVENFEKSKEDSDKNLLKYIDLLKEMPELSLPYLPNISYSSETGSVKQIIDKLTTEDHYDLIIMGLAGAGKVNRFFLGSNSRDVIGKTKVPLLLVPKVSAYQPLKKIAFATDLGQSDINSIHAIAKLFCLFNPEILLAHVDTQLSDIHNPNSKANLFLNSVTNTLNYSKIYYRHLNATSVEDGLKWLSENGQINILAMIHRHSSIFSRIIDGSHTHKLAAALHCPLLVMPEDKTPIGW</sequence>
<gene>
    <name evidence="3" type="ORF">SAMN04489864_112100</name>
</gene>
<dbReference type="AlphaFoldDB" id="A0A1I3A235"/>
<dbReference type="Gene3D" id="3.40.50.620">
    <property type="entry name" value="HUPs"/>
    <property type="match status" value="2"/>
</dbReference>
<reference evidence="3 4" key="1">
    <citation type="submission" date="2016-10" db="EMBL/GenBank/DDBJ databases">
        <authorList>
            <person name="de Groot N.N."/>
        </authorList>
    </citation>
    <scope>NUCLEOTIDE SEQUENCE [LARGE SCALE GENOMIC DNA]</scope>
    <source>
        <strain evidence="3 4">DSM 18684</strain>
    </source>
</reference>
<evidence type="ECO:0000256" key="1">
    <source>
        <dbReference type="ARBA" id="ARBA00008791"/>
    </source>
</evidence>
<dbReference type="EMBL" id="FOPP01000012">
    <property type="protein sequence ID" value="SFH43975.1"/>
    <property type="molecule type" value="Genomic_DNA"/>
</dbReference>
<dbReference type="SUPFAM" id="SSF52402">
    <property type="entry name" value="Adenine nucleotide alpha hydrolases-like"/>
    <property type="match status" value="2"/>
</dbReference>
<dbReference type="RefSeq" id="WP_177217166.1">
    <property type="nucleotide sequence ID" value="NZ_FOPP01000012.1"/>
</dbReference>
<dbReference type="Proteomes" id="UP000199666">
    <property type="component" value="Unassembled WGS sequence"/>
</dbReference>
<comment type="similarity">
    <text evidence="1">Belongs to the universal stress protein A family.</text>
</comment>
<dbReference type="PANTHER" id="PTHR46268">
    <property type="entry name" value="STRESS RESPONSE PROTEIN NHAX"/>
    <property type="match status" value="1"/>
</dbReference>
<dbReference type="Pfam" id="PF00582">
    <property type="entry name" value="Usp"/>
    <property type="match status" value="1"/>
</dbReference>
<evidence type="ECO:0000259" key="2">
    <source>
        <dbReference type="Pfam" id="PF00582"/>
    </source>
</evidence>
<organism evidence="3 4">
    <name type="scientific">Pedobacter insulae</name>
    <dbReference type="NCBI Taxonomy" id="414048"/>
    <lineage>
        <taxon>Bacteria</taxon>
        <taxon>Pseudomonadati</taxon>
        <taxon>Bacteroidota</taxon>
        <taxon>Sphingobacteriia</taxon>
        <taxon>Sphingobacteriales</taxon>
        <taxon>Sphingobacteriaceae</taxon>
        <taxon>Pedobacter</taxon>
    </lineage>
</organism>
<accession>A0A1I3A235</accession>
<protein>
    <submittedName>
        <fullName evidence="3">Nucleotide-binding universal stress protein, UspA family</fullName>
    </submittedName>
</protein>
<evidence type="ECO:0000313" key="4">
    <source>
        <dbReference type="Proteomes" id="UP000199666"/>
    </source>
</evidence>